<keyword evidence="3" id="KW-0812">Transmembrane</keyword>
<dbReference type="InterPro" id="IPR002172">
    <property type="entry name" value="LDrepeatLR_classA_rpt"/>
</dbReference>
<evidence type="ECO:0000313" key="14">
    <source>
        <dbReference type="Proteomes" id="UP001163046"/>
    </source>
</evidence>
<keyword evidence="7 10" id="KW-1015">Disulfide bond</keyword>
<evidence type="ECO:0000256" key="4">
    <source>
        <dbReference type="ARBA" id="ARBA00022737"/>
    </source>
</evidence>
<dbReference type="SMART" id="SM00192">
    <property type="entry name" value="LDLa"/>
    <property type="match status" value="1"/>
</dbReference>
<feature type="region of interest" description="Disordered" evidence="11">
    <location>
        <begin position="87"/>
        <end position="107"/>
    </location>
</feature>
<reference evidence="13" key="1">
    <citation type="submission" date="2023-01" db="EMBL/GenBank/DDBJ databases">
        <title>Genome assembly of the deep-sea coral Lophelia pertusa.</title>
        <authorList>
            <person name="Herrera S."/>
            <person name="Cordes E."/>
        </authorList>
    </citation>
    <scope>NUCLEOTIDE SEQUENCE</scope>
    <source>
        <strain evidence="13">USNM1676648</strain>
        <tissue evidence="13">Polyp</tissue>
    </source>
</reference>
<keyword evidence="5" id="KW-1133">Transmembrane helix</keyword>
<keyword evidence="14" id="KW-1185">Reference proteome</keyword>
<dbReference type="OrthoDB" id="6022656at2759"/>
<evidence type="ECO:0000256" key="3">
    <source>
        <dbReference type="ARBA" id="ARBA00022692"/>
    </source>
</evidence>
<keyword evidence="4" id="KW-0677">Repeat</keyword>
<feature type="compositionally biased region" description="Polar residues" evidence="11">
    <location>
        <begin position="89"/>
        <end position="107"/>
    </location>
</feature>
<evidence type="ECO:0000256" key="10">
    <source>
        <dbReference type="PROSITE-ProRule" id="PRU00124"/>
    </source>
</evidence>
<evidence type="ECO:0000259" key="12">
    <source>
        <dbReference type="PROSITE" id="PS50060"/>
    </source>
</evidence>
<dbReference type="Proteomes" id="UP001163046">
    <property type="component" value="Unassembled WGS sequence"/>
</dbReference>
<evidence type="ECO:0000256" key="7">
    <source>
        <dbReference type="ARBA" id="ARBA00023157"/>
    </source>
</evidence>
<protein>
    <recommendedName>
        <fullName evidence="12">MAM domain-containing protein</fullName>
    </recommendedName>
</protein>
<dbReference type="InterPro" id="IPR036055">
    <property type="entry name" value="LDL_receptor-like_sf"/>
</dbReference>
<dbReference type="FunFam" id="4.10.400.10:FF:000045">
    <property type="entry name" value="Low-density lipoprotein receptor-related protein 2"/>
    <property type="match status" value="1"/>
</dbReference>
<dbReference type="CDD" id="cd00112">
    <property type="entry name" value="LDLa"/>
    <property type="match status" value="1"/>
</dbReference>
<dbReference type="GO" id="GO:0016020">
    <property type="term" value="C:membrane"/>
    <property type="evidence" value="ECO:0007669"/>
    <property type="project" value="UniProtKB-SubCell"/>
</dbReference>
<feature type="disulfide bond" evidence="10">
    <location>
        <begin position="33"/>
        <end position="48"/>
    </location>
</feature>
<evidence type="ECO:0000256" key="6">
    <source>
        <dbReference type="ARBA" id="ARBA00023136"/>
    </source>
</evidence>
<feature type="non-terminal residue" evidence="13">
    <location>
        <position position="1"/>
    </location>
</feature>
<keyword evidence="9" id="KW-0325">Glycoprotein</keyword>
<feature type="region of interest" description="Disordered" evidence="11">
    <location>
        <begin position="38"/>
        <end position="63"/>
    </location>
</feature>
<dbReference type="PROSITE" id="PS01209">
    <property type="entry name" value="LDLRA_1"/>
    <property type="match status" value="1"/>
</dbReference>
<name>A0A9X0D044_9CNID</name>
<feature type="non-terminal residue" evidence="13">
    <location>
        <position position="107"/>
    </location>
</feature>
<dbReference type="InterPro" id="IPR000998">
    <property type="entry name" value="MAM_dom"/>
</dbReference>
<keyword evidence="6" id="KW-0472">Membrane</keyword>
<evidence type="ECO:0000256" key="2">
    <source>
        <dbReference type="ARBA" id="ARBA00004308"/>
    </source>
</evidence>
<evidence type="ECO:0000256" key="1">
    <source>
        <dbReference type="ARBA" id="ARBA00004167"/>
    </source>
</evidence>
<evidence type="ECO:0000256" key="8">
    <source>
        <dbReference type="ARBA" id="ARBA00023170"/>
    </source>
</evidence>
<feature type="compositionally biased region" description="Pro residues" evidence="11">
    <location>
        <begin position="48"/>
        <end position="58"/>
    </location>
</feature>
<dbReference type="AlphaFoldDB" id="A0A9X0D044"/>
<proteinExistence type="predicted"/>
<comment type="subcellular location">
    <subcellularLocation>
        <location evidence="2">Endomembrane system</location>
    </subcellularLocation>
    <subcellularLocation>
        <location evidence="1">Membrane</location>
        <topology evidence="1">Single-pass membrane protein</topology>
    </subcellularLocation>
</comment>
<dbReference type="Pfam" id="PF00057">
    <property type="entry name" value="Ldl_recept_a"/>
    <property type="match status" value="1"/>
</dbReference>
<evidence type="ECO:0000256" key="5">
    <source>
        <dbReference type="ARBA" id="ARBA00022989"/>
    </source>
</evidence>
<comment type="caution">
    <text evidence="10">Lacks conserved residue(s) required for the propagation of feature annotation.</text>
</comment>
<feature type="compositionally biased region" description="Basic and acidic residues" evidence="11">
    <location>
        <begin position="38"/>
        <end position="47"/>
    </location>
</feature>
<dbReference type="EMBL" id="MU826352">
    <property type="protein sequence ID" value="KAJ7380818.1"/>
    <property type="molecule type" value="Genomic_DNA"/>
</dbReference>
<feature type="domain" description="MAM" evidence="12">
    <location>
        <begin position="65"/>
        <end position="107"/>
    </location>
</feature>
<dbReference type="GO" id="GO:0012505">
    <property type="term" value="C:endomembrane system"/>
    <property type="evidence" value="ECO:0007669"/>
    <property type="project" value="UniProtKB-SubCell"/>
</dbReference>
<dbReference type="PROSITE" id="PS50060">
    <property type="entry name" value="MAM_2"/>
    <property type="match status" value="1"/>
</dbReference>
<evidence type="ECO:0000256" key="9">
    <source>
        <dbReference type="ARBA" id="ARBA00023180"/>
    </source>
</evidence>
<dbReference type="InterPro" id="IPR023415">
    <property type="entry name" value="LDLR_class-A_CS"/>
</dbReference>
<comment type="caution">
    <text evidence="13">The sequence shown here is derived from an EMBL/GenBank/DDBJ whole genome shotgun (WGS) entry which is preliminary data.</text>
</comment>
<dbReference type="PROSITE" id="PS50068">
    <property type="entry name" value="LDLRA_2"/>
    <property type="match status" value="1"/>
</dbReference>
<evidence type="ECO:0000313" key="13">
    <source>
        <dbReference type="EMBL" id="KAJ7380818.1"/>
    </source>
</evidence>
<evidence type="ECO:0000256" key="11">
    <source>
        <dbReference type="SAM" id="MobiDB-lite"/>
    </source>
</evidence>
<sequence length="107" mass="11705">GGNPPRPTGAARCTSNEFYCKADDLCINSNWKCDGEKDCTDGADEQKCPPPSPYPTPPDGHSHPADCNFDKDMCLWRSATFADMKWTRNRGQTPSYRTGPTSDVSGT</sequence>
<dbReference type="InterPro" id="IPR013320">
    <property type="entry name" value="ConA-like_dom_sf"/>
</dbReference>
<dbReference type="SUPFAM" id="SSF57424">
    <property type="entry name" value="LDL receptor-like module"/>
    <property type="match status" value="1"/>
</dbReference>
<organism evidence="13 14">
    <name type="scientific">Desmophyllum pertusum</name>
    <dbReference type="NCBI Taxonomy" id="174260"/>
    <lineage>
        <taxon>Eukaryota</taxon>
        <taxon>Metazoa</taxon>
        <taxon>Cnidaria</taxon>
        <taxon>Anthozoa</taxon>
        <taxon>Hexacorallia</taxon>
        <taxon>Scleractinia</taxon>
        <taxon>Caryophylliina</taxon>
        <taxon>Caryophylliidae</taxon>
        <taxon>Desmophyllum</taxon>
    </lineage>
</organism>
<keyword evidence="8" id="KW-0675">Receptor</keyword>
<dbReference type="Gene3D" id="4.10.400.10">
    <property type="entry name" value="Low-density Lipoprotein Receptor"/>
    <property type="match status" value="1"/>
</dbReference>
<gene>
    <name evidence="13" type="ORF">OS493_007203</name>
</gene>
<dbReference type="SUPFAM" id="SSF49899">
    <property type="entry name" value="Concanavalin A-like lectins/glucanases"/>
    <property type="match status" value="1"/>
</dbReference>
<dbReference type="Gene3D" id="2.60.120.200">
    <property type="match status" value="1"/>
</dbReference>
<accession>A0A9X0D044</accession>